<organism evidence="6 7">
    <name type="scientific">Lynx pardinus</name>
    <name type="common">Iberian lynx</name>
    <name type="synonym">Felis pardina</name>
    <dbReference type="NCBI Taxonomy" id="191816"/>
    <lineage>
        <taxon>Eukaryota</taxon>
        <taxon>Metazoa</taxon>
        <taxon>Chordata</taxon>
        <taxon>Craniata</taxon>
        <taxon>Vertebrata</taxon>
        <taxon>Euteleostomi</taxon>
        <taxon>Mammalia</taxon>
        <taxon>Eutheria</taxon>
        <taxon>Laurasiatheria</taxon>
        <taxon>Carnivora</taxon>
        <taxon>Feliformia</taxon>
        <taxon>Felidae</taxon>
        <taxon>Felinae</taxon>
        <taxon>Lynx</taxon>
    </lineage>
</organism>
<comment type="subunit">
    <text evidence="5">Component of the small ribosomal subunit. Part of the small subunit (SSU) processome, composed of more than 70 proteins and the RNA chaperone small nucleolar RNA (snoRNA) U3. Interacts with RPS19BP1; the interaction is direct and mediates the integration of RPS19 in state post-A1. Interacts with RPS19BP1.</text>
</comment>
<dbReference type="EMBL" id="CAAGRJ010009860">
    <property type="protein sequence ID" value="VFV27351.1"/>
    <property type="molecule type" value="Genomic_DNA"/>
</dbReference>
<dbReference type="InterPro" id="IPR036388">
    <property type="entry name" value="WH-like_DNA-bd_sf"/>
</dbReference>
<dbReference type="GO" id="GO:0003735">
    <property type="term" value="F:structural constituent of ribosome"/>
    <property type="evidence" value="ECO:0007669"/>
    <property type="project" value="InterPro"/>
</dbReference>
<dbReference type="SUPFAM" id="SSF46785">
    <property type="entry name" value="Winged helix' DNA-binding domain"/>
    <property type="match status" value="1"/>
</dbReference>
<dbReference type="GO" id="GO:0006412">
    <property type="term" value="P:translation"/>
    <property type="evidence" value="ECO:0007669"/>
    <property type="project" value="InterPro"/>
</dbReference>
<comment type="similarity">
    <text evidence="1">Belongs to the eukaryotic ribosomal protein eS19 family.</text>
</comment>
<evidence type="ECO:0000313" key="7">
    <source>
        <dbReference type="Proteomes" id="UP000386466"/>
    </source>
</evidence>
<dbReference type="PANTHER" id="PTHR11710">
    <property type="entry name" value="40S RIBOSOMAL PROTEIN S19"/>
    <property type="match status" value="1"/>
</dbReference>
<dbReference type="AlphaFoldDB" id="A0A485N1M2"/>
<name>A0A485N1M2_LYNPA</name>
<dbReference type="InterPro" id="IPR001266">
    <property type="entry name" value="Ribosomal_eS19"/>
</dbReference>
<reference evidence="6 7" key="1">
    <citation type="submission" date="2019-01" db="EMBL/GenBank/DDBJ databases">
        <authorList>
            <person name="Alioto T."/>
            <person name="Alioto T."/>
        </authorList>
    </citation>
    <scope>NUCLEOTIDE SEQUENCE [LARGE SCALE GENOMIC DNA]</scope>
</reference>
<sequence length="176" mass="19807">WPFPWLAVHKPCMLGVLAKDVNQQEFVRALEASLKKSGKLIVPEWVNTVKLAKLKEALPTMRTSSTHEPLPQHDTCLLRQCCGRLNDQDLGGCQRNGVVPSHFSRGSKSVAHRVLHALEGLEMVEKDQDGGRKVTPQGQRDLNRIARLVEMPTRSIRTNSGLMHCLVHNKTKYETK</sequence>
<dbReference type="Pfam" id="PF01090">
    <property type="entry name" value="Ribosomal_S19e"/>
    <property type="match status" value="2"/>
</dbReference>
<evidence type="ECO:0000256" key="5">
    <source>
        <dbReference type="ARBA" id="ARBA00046747"/>
    </source>
</evidence>
<keyword evidence="3" id="KW-0687">Ribonucleoprotein</keyword>
<dbReference type="Gene3D" id="1.10.10.10">
    <property type="entry name" value="Winged helix-like DNA-binding domain superfamily/Winged helix DNA-binding domain"/>
    <property type="match status" value="1"/>
</dbReference>
<dbReference type="SMART" id="SM01413">
    <property type="entry name" value="Ribosomal_S19e"/>
    <property type="match status" value="1"/>
</dbReference>
<dbReference type="GO" id="GO:0022627">
    <property type="term" value="C:cytosolic small ribosomal subunit"/>
    <property type="evidence" value="ECO:0007669"/>
    <property type="project" value="TreeGrafter"/>
</dbReference>
<comment type="function">
    <text evidence="4">Component of the small ribosomal subunit. The ribosome is a large ribonucleoprotein complex responsible for the synthesis of proteins in the cell. Required for pre-rRNA processing and maturation of 40S ribosomal subunits. Part of the small subunit (SSU) processome, first precursor of the small eukaryotic ribosomal subunit. During the assembly of the SSU processome in the nucleolus, many ribosome biogenesis factors, an RNA chaperone and ribosomal proteins associate with the nascent pre-rRNA and work in concert to generate RNA folding, modifications, rearrangements and cleavage as well as targeted degradation of pre-ribosomal RNA by the RNA exosome.</text>
</comment>
<protein>
    <submittedName>
        <fullName evidence="6">40s ribosomal protein s19</fullName>
    </submittedName>
</protein>
<keyword evidence="2 6" id="KW-0689">Ribosomal protein</keyword>
<evidence type="ECO:0000256" key="4">
    <source>
        <dbReference type="ARBA" id="ARBA00045524"/>
    </source>
</evidence>
<gene>
    <name evidence="6" type="ORF">LYPA_23C011052</name>
</gene>
<evidence type="ECO:0000256" key="3">
    <source>
        <dbReference type="ARBA" id="ARBA00023274"/>
    </source>
</evidence>
<dbReference type="PANTHER" id="PTHR11710:SF0">
    <property type="entry name" value="40S RIBOSOMAL PROTEIN S19"/>
    <property type="match status" value="1"/>
</dbReference>
<evidence type="ECO:0000256" key="1">
    <source>
        <dbReference type="ARBA" id="ARBA00010014"/>
    </source>
</evidence>
<dbReference type="GO" id="GO:0003723">
    <property type="term" value="F:RNA binding"/>
    <property type="evidence" value="ECO:0007669"/>
    <property type="project" value="TreeGrafter"/>
</dbReference>
<dbReference type="Proteomes" id="UP000386466">
    <property type="component" value="Unassembled WGS sequence"/>
</dbReference>
<keyword evidence="7" id="KW-1185">Reference proteome</keyword>
<evidence type="ECO:0000256" key="2">
    <source>
        <dbReference type="ARBA" id="ARBA00022980"/>
    </source>
</evidence>
<dbReference type="InterPro" id="IPR036390">
    <property type="entry name" value="WH_DNA-bd_sf"/>
</dbReference>
<feature type="non-terminal residue" evidence="6">
    <location>
        <position position="1"/>
    </location>
</feature>
<dbReference type="GO" id="GO:0000028">
    <property type="term" value="P:ribosomal small subunit assembly"/>
    <property type="evidence" value="ECO:0007669"/>
    <property type="project" value="TreeGrafter"/>
</dbReference>
<evidence type="ECO:0000313" key="6">
    <source>
        <dbReference type="EMBL" id="VFV27351.1"/>
    </source>
</evidence>
<proteinExistence type="inferred from homology"/>
<accession>A0A485N1M2</accession>